<dbReference type="GO" id="GO:0042254">
    <property type="term" value="P:ribosome biogenesis"/>
    <property type="evidence" value="ECO:0007669"/>
    <property type="project" value="TreeGrafter"/>
</dbReference>
<dbReference type="CDD" id="cd19481">
    <property type="entry name" value="RecA-like_protease"/>
    <property type="match status" value="1"/>
</dbReference>
<dbReference type="GO" id="GO:0016887">
    <property type="term" value="F:ATP hydrolysis activity"/>
    <property type="evidence" value="ECO:0007669"/>
    <property type="project" value="InterPro"/>
</dbReference>
<name>A0A0N0NQ19_9EURO</name>
<evidence type="ECO:0000313" key="3">
    <source>
        <dbReference type="Proteomes" id="UP000038010"/>
    </source>
</evidence>
<proteinExistence type="predicted"/>
<accession>A0A0N0NQ19</accession>
<dbReference type="AlphaFoldDB" id="A0A0N0NQ19"/>
<evidence type="ECO:0000313" key="2">
    <source>
        <dbReference type="EMBL" id="KPI43401.1"/>
    </source>
</evidence>
<dbReference type="SUPFAM" id="SSF52540">
    <property type="entry name" value="P-loop containing nucleoside triphosphate hydrolases"/>
    <property type="match status" value="1"/>
</dbReference>
<dbReference type="Pfam" id="PF00004">
    <property type="entry name" value="AAA"/>
    <property type="match status" value="1"/>
</dbReference>
<dbReference type="GeneID" id="28738925"/>
<sequence>MESNITNKGGPPPTPAQTFYANTTAPLPQYSCPLRAWAATNNTATITPLETPETLSWTFFIPASRRLDGGSGQLAREMLLLVYFVDGRDGSEPFGVTRNQYIVSATSSSGLVSTLLRECGTWATSLHDEIWVFNQGYWDKDSDLYASIMKASWDNVILHRELKEDLVQTITRFYDSRDTYHRLGVPWKRGIIFYGPPGNGKTISIKATMHTLYTRKHDPIPTLYVKSLQSFGGPEYSINQIFNKARKEAPCYLVFEDLDSMVTDNVRSYFLNAVDGLSENEGILMVGSTNHLDRLDPGIAKRPSRFDRKYLFDDPDESLRVRYAEFWRRKVLERGKEDKEAGIMKESLEFPEVLCKEIAKITDGFSFAYMQEAFVSTLLKIANDQEKKRGLDSGAENATRRAMKRMSEQWELLDLSDADDVDGTRKEKDGNDDGESKDLDKYVLWREIKAQVEMLRKEMSKERDE</sequence>
<protein>
    <submittedName>
        <fullName evidence="2">Putative ATPase YjoB</fullName>
    </submittedName>
</protein>
<reference evidence="2 3" key="1">
    <citation type="submission" date="2015-06" db="EMBL/GenBank/DDBJ databases">
        <title>Draft genome of the ant-associated black yeast Phialophora attae CBS 131958.</title>
        <authorList>
            <person name="Moreno L.F."/>
            <person name="Stielow B.J."/>
            <person name="de Hoog S."/>
            <person name="Vicente V.A."/>
            <person name="Weiss V.A."/>
            <person name="de Vries M."/>
            <person name="Cruz L.M."/>
            <person name="Souza E.M."/>
        </authorList>
    </citation>
    <scope>NUCLEOTIDE SEQUENCE [LARGE SCALE GENOMIC DNA]</scope>
    <source>
        <strain evidence="2 3">CBS 131958</strain>
    </source>
</reference>
<dbReference type="GO" id="GO:1990275">
    <property type="term" value="F:preribosome binding"/>
    <property type="evidence" value="ECO:0007669"/>
    <property type="project" value="TreeGrafter"/>
</dbReference>
<keyword evidence="3" id="KW-1185">Reference proteome</keyword>
<dbReference type="STRING" id="1664694.A0A0N0NQ19"/>
<gene>
    <name evidence="2" type="ORF">AB675_6734</name>
</gene>
<dbReference type="RefSeq" id="XP_018003364.1">
    <property type="nucleotide sequence ID" value="XM_018147045.1"/>
</dbReference>
<dbReference type="Gene3D" id="3.40.50.300">
    <property type="entry name" value="P-loop containing nucleotide triphosphate hydrolases"/>
    <property type="match status" value="1"/>
</dbReference>
<dbReference type="PANTHER" id="PTHR23077:SF132">
    <property type="entry name" value="ATP-DEPENDENT ZN PROTEASE"/>
    <property type="match status" value="1"/>
</dbReference>
<dbReference type="InterPro" id="IPR050168">
    <property type="entry name" value="AAA_ATPase_domain"/>
</dbReference>
<dbReference type="EMBL" id="LFJN01000005">
    <property type="protein sequence ID" value="KPI43401.1"/>
    <property type="molecule type" value="Genomic_DNA"/>
</dbReference>
<dbReference type="PANTHER" id="PTHR23077">
    <property type="entry name" value="AAA-FAMILY ATPASE"/>
    <property type="match status" value="1"/>
</dbReference>
<dbReference type="GO" id="GO:0003723">
    <property type="term" value="F:RNA binding"/>
    <property type="evidence" value="ECO:0007669"/>
    <property type="project" value="TreeGrafter"/>
</dbReference>
<dbReference type="InterPro" id="IPR027417">
    <property type="entry name" value="P-loop_NTPase"/>
</dbReference>
<dbReference type="Proteomes" id="UP000038010">
    <property type="component" value="Unassembled WGS sequence"/>
</dbReference>
<dbReference type="InterPro" id="IPR003959">
    <property type="entry name" value="ATPase_AAA_core"/>
</dbReference>
<dbReference type="GO" id="GO:0005524">
    <property type="term" value="F:ATP binding"/>
    <property type="evidence" value="ECO:0007669"/>
    <property type="project" value="InterPro"/>
</dbReference>
<dbReference type="OrthoDB" id="2115716at2759"/>
<feature type="domain" description="ATPase AAA-type core" evidence="1">
    <location>
        <begin position="191"/>
        <end position="313"/>
    </location>
</feature>
<evidence type="ECO:0000259" key="1">
    <source>
        <dbReference type="Pfam" id="PF00004"/>
    </source>
</evidence>
<dbReference type="GO" id="GO:0005634">
    <property type="term" value="C:nucleus"/>
    <property type="evidence" value="ECO:0007669"/>
    <property type="project" value="TreeGrafter"/>
</dbReference>
<dbReference type="VEuPathDB" id="FungiDB:AB675_6734"/>
<organism evidence="2 3">
    <name type="scientific">Cyphellophora attinorum</name>
    <dbReference type="NCBI Taxonomy" id="1664694"/>
    <lineage>
        <taxon>Eukaryota</taxon>
        <taxon>Fungi</taxon>
        <taxon>Dikarya</taxon>
        <taxon>Ascomycota</taxon>
        <taxon>Pezizomycotina</taxon>
        <taxon>Eurotiomycetes</taxon>
        <taxon>Chaetothyriomycetidae</taxon>
        <taxon>Chaetothyriales</taxon>
        <taxon>Cyphellophoraceae</taxon>
        <taxon>Cyphellophora</taxon>
    </lineage>
</organism>
<comment type="caution">
    <text evidence="2">The sequence shown here is derived from an EMBL/GenBank/DDBJ whole genome shotgun (WGS) entry which is preliminary data.</text>
</comment>